<keyword evidence="4" id="KW-1185">Reference proteome</keyword>
<name>A0A914VU80_9BILA</name>
<dbReference type="PANTHER" id="PTHR11161:SF0">
    <property type="entry name" value="O-ACYLTRANSFERASE LIKE PROTEIN"/>
    <property type="match status" value="1"/>
</dbReference>
<feature type="transmembrane region" description="Helical" evidence="2">
    <location>
        <begin position="20"/>
        <end position="49"/>
    </location>
</feature>
<dbReference type="InterPro" id="IPR002656">
    <property type="entry name" value="Acyl_transf_3_dom"/>
</dbReference>
<dbReference type="WBParaSite" id="PSAMB.scaffold2568size22514.g18332.t1">
    <property type="protein sequence ID" value="PSAMB.scaffold2568size22514.g18332.t1"/>
    <property type="gene ID" value="PSAMB.scaffold2568size22514.g18332"/>
</dbReference>
<feature type="transmembrane region" description="Helical" evidence="2">
    <location>
        <begin position="221"/>
        <end position="242"/>
    </location>
</feature>
<dbReference type="PANTHER" id="PTHR11161">
    <property type="entry name" value="O-ACYLTRANSFERASE"/>
    <property type="match status" value="1"/>
</dbReference>
<dbReference type="GO" id="GO:0016747">
    <property type="term" value="F:acyltransferase activity, transferring groups other than amino-acyl groups"/>
    <property type="evidence" value="ECO:0007669"/>
    <property type="project" value="InterPro"/>
</dbReference>
<evidence type="ECO:0000313" key="5">
    <source>
        <dbReference type="WBParaSite" id="PSAMB.scaffold2568size22514.g18332.t1"/>
    </source>
</evidence>
<dbReference type="Proteomes" id="UP000887566">
    <property type="component" value="Unplaced"/>
</dbReference>
<evidence type="ECO:0000256" key="1">
    <source>
        <dbReference type="SAM" id="MobiDB-lite"/>
    </source>
</evidence>
<evidence type="ECO:0000259" key="3">
    <source>
        <dbReference type="Pfam" id="PF01757"/>
    </source>
</evidence>
<keyword evidence="2" id="KW-1133">Transmembrane helix</keyword>
<proteinExistence type="predicted"/>
<evidence type="ECO:0000256" key="2">
    <source>
        <dbReference type="SAM" id="Phobius"/>
    </source>
</evidence>
<dbReference type="Pfam" id="PF01757">
    <property type="entry name" value="Acyl_transf_3"/>
    <property type="match status" value="1"/>
</dbReference>
<accession>A0A914VU80</accession>
<reference evidence="5" key="1">
    <citation type="submission" date="2022-11" db="UniProtKB">
        <authorList>
            <consortium name="WormBaseParasite"/>
        </authorList>
    </citation>
    <scope>IDENTIFICATION</scope>
</reference>
<feature type="transmembrane region" description="Helical" evidence="2">
    <location>
        <begin position="155"/>
        <end position="181"/>
    </location>
</feature>
<feature type="transmembrane region" description="Helical" evidence="2">
    <location>
        <begin position="193"/>
        <end position="209"/>
    </location>
</feature>
<sequence length="302" mass="33176">MGWTWYLANDMQFFWLTPPLLLLLNSAPFIGIIIGFTLVGASVFAQAIIVAENNYVPTLLTTVVPATSAQIGGFMEDIYTKPWMRLSPFVIGLLLGYLLRKTSGRLRLNKSIVILIWILAGIALFGVIFGLHGYASGESLPSVVRTIYAAVHRTVWAIAIGAVIFMCFHGHGGPIDILLSWRPLIPLSRLTDTAYLVQGLVMLFSYASMHRPVYGSHWTTLYYAISTAAISYGISFALNVALEKPLRHIEVLIFGRWLAPSHSTALNGEMRHVNITTTPKKKLIGKSTEKSSPGDSSAAQLL</sequence>
<feature type="transmembrane region" description="Helical" evidence="2">
    <location>
        <begin position="112"/>
        <end position="135"/>
    </location>
</feature>
<feature type="transmembrane region" description="Helical" evidence="2">
    <location>
        <begin position="83"/>
        <end position="100"/>
    </location>
</feature>
<dbReference type="AlphaFoldDB" id="A0A914VU80"/>
<feature type="region of interest" description="Disordered" evidence="1">
    <location>
        <begin position="282"/>
        <end position="302"/>
    </location>
</feature>
<feature type="compositionally biased region" description="Polar residues" evidence="1">
    <location>
        <begin position="290"/>
        <end position="302"/>
    </location>
</feature>
<organism evidence="4 5">
    <name type="scientific">Plectus sambesii</name>
    <dbReference type="NCBI Taxonomy" id="2011161"/>
    <lineage>
        <taxon>Eukaryota</taxon>
        <taxon>Metazoa</taxon>
        <taxon>Ecdysozoa</taxon>
        <taxon>Nematoda</taxon>
        <taxon>Chromadorea</taxon>
        <taxon>Plectida</taxon>
        <taxon>Plectina</taxon>
        <taxon>Plectoidea</taxon>
        <taxon>Plectidae</taxon>
        <taxon>Plectus</taxon>
    </lineage>
</organism>
<keyword evidence="2" id="KW-0812">Transmembrane</keyword>
<protein>
    <submittedName>
        <fullName evidence="5">Acyltransferase 3 domain-containing protein</fullName>
    </submittedName>
</protein>
<feature type="domain" description="Acyltransferase 3" evidence="3">
    <location>
        <begin position="1"/>
        <end position="238"/>
    </location>
</feature>
<dbReference type="InterPro" id="IPR052728">
    <property type="entry name" value="O2_lipid_transport_reg"/>
</dbReference>
<keyword evidence="2" id="KW-0472">Membrane</keyword>
<evidence type="ECO:0000313" key="4">
    <source>
        <dbReference type="Proteomes" id="UP000887566"/>
    </source>
</evidence>